<dbReference type="Gene3D" id="3.10.450.50">
    <property type="match status" value="1"/>
</dbReference>
<dbReference type="SUPFAM" id="SSF54427">
    <property type="entry name" value="NTF2-like"/>
    <property type="match status" value="1"/>
</dbReference>
<reference evidence="3" key="1">
    <citation type="journal article" date="2019" name="Int. J. Syst. Evol. Microbiol.">
        <title>The Global Catalogue of Microorganisms (GCM) 10K type strain sequencing project: providing services to taxonomists for standard genome sequencing and annotation.</title>
        <authorList>
            <consortium name="The Broad Institute Genomics Platform"/>
            <consortium name="The Broad Institute Genome Sequencing Center for Infectious Disease"/>
            <person name="Wu L."/>
            <person name="Ma J."/>
        </authorList>
    </citation>
    <scope>NUCLEOTIDE SEQUENCE [LARGE SCALE GENOMIC DNA]</scope>
    <source>
        <strain evidence="3">CGMCC 4.7682</strain>
    </source>
</reference>
<evidence type="ECO:0000256" key="1">
    <source>
        <dbReference type="SAM" id="SignalP"/>
    </source>
</evidence>
<protein>
    <submittedName>
        <fullName evidence="2">Nuclear transport factor 2 family protein</fullName>
    </submittedName>
</protein>
<gene>
    <name evidence="2" type="ORF">ACFORO_27430</name>
</gene>
<dbReference type="NCBIfam" id="TIGR02246">
    <property type="entry name" value="SgcJ/EcaC family oxidoreductase"/>
    <property type="match status" value="1"/>
</dbReference>
<dbReference type="RefSeq" id="WP_377869287.1">
    <property type="nucleotide sequence ID" value="NZ_JBHMAY010000011.1"/>
</dbReference>
<feature type="signal peptide" evidence="1">
    <location>
        <begin position="1"/>
        <end position="27"/>
    </location>
</feature>
<dbReference type="PANTHER" id="PTHR38436">
    <property type="entry name" value="POLYKETIDE CYCLASE SNOAL-LIKE DOMAIN"/>
    <property type="match status" value="1"/>
</dbReference>
<keyword evidence="3" id="KW-1185">Reference proteome</keyword>
<dbReference type="InterPro" id="IPR032710">
    <property type="entry name" value="NTF2-like_dom_sf"/>
</dbReference>
<evidence type="ECO:0000313" key="3">
    <source>
        <dbReference type="Proteomes" id="UP001595764"/>
    </source>
</evidence>
<keyword evidence="1" id="KW-0732">Signal</keyword>
<accession>A0ABV7QNU7</accession>
<dbReference type="InterPro" id="IPR011944">
    <property type="entry name" value="Steroid_delta5-4_isomerase"/>
</dbReference>
<dbReference type="Proteomes" id="UP001595764">
    <property type="component" value="Unassembled WGS sequence"/>
</dbReference>
<dbReference type="Pfam" id="PF07366">
    <property type="entry name" value="SnoaL"/>
    <property type="match status" value="1"/>
</dbReference>
<feature type="chain" id="PRO_5047067036" evidence="1">
    <location>
        <begin position="28"/>
        <end position="173"/>
    </location>
</feature>
<proteinExistence type="predicted"/>
<organism evidence="2 3">
    <name type="scientific">Amycolatopsis halotolerans</name>
    <dbReference type="NCBI Taxonomy" id="330083"/>
    <lineage>
        <taxon>Bacteria</taxon>
        <taxon>Bacillati</taxon>
        <taxon>Actinomycetota</taxon>
        <taxon>Actinomycetes</taxon>
        <taxon>Pseudonocardiales</taxon>
        <taxon>Pseudonocardiaceae</taxon>
        <taxon>Amycolatopsis</taxon>
    </lineage>
</organism>
<comment type="caution">
    <text evidence="2">The sequence shown here is derived from an EMBL/GenBank/DDBJ whole genome shotgun (WGS) entry which is preliminary data.</text>
</comment>
<evidence type="ECO:0000313" key="2">
    <source>
        <dbReference type="EMBL" id="MFC3513928.1"/>
    </source>
</evidence>
<dbReference type="EMBL" id="JBHRWI010000030">
    <property type="protein sequence ID" value="MFC3513928.1"/>
    <property type="molecule type" value="Genomic_DNA"/>
</dbReference>
<dbReference type="InterPro" id="IPR009959">
    <property type="entry name" value="Cyclase_SnoaL-like"/>
</dbReference>
<name>A0ABV7QNU7_9PSEU</name>
<sequence>MKKIRNVVVGGVVAVLAALTSGSVAQAQVSQRIPHVVKAWADAWNTGNAAKMASLFTDDGTYQDNAFQVAMSGHQGVATWVEITERSIRNAHVDVQDAFRSGDRIAVRWTFSGTDTGAFDKTRPATGKSFSVPVSTLIDLRGERIRQLTDYYNLADVLRQVGLPAGPWTPPSQ</sequence>
<dbReference type="PANTHER" id="PTHR38436:SF1">
    <property type="entry name" value="ESTER CYCLASE"/>
    <property type="match status" value="1"/>
</dbReference>